<organism evidence="1 2">
    <name type="scientific">Chionoecetes opilio</name>
    <name type="common">Atlantic snow crab</name>
    <name type="synonym">Cancer opilio</name>
    <dbReference type="NCBI Taxonomy" id="41210"/>
    <lineage>
        <taxon>Eukaryota</taxon>
        <taxon>Metazoa</taxon>
        <taxon>Ecdysozoa</taxon>
        <taxon>Arthropoda</taxon>
        <taxon>Crustacea</taxon>
        <taxon>Multicrustacea</taxon>
        <taxon>Malacostraca</taxon>
        <taxon>Eumalacostraca</taxon>
        <taxon>Eucarida</taxon>
        <taxon>Decapoda</taxon>
        <taxon>Pleocyemata</taxon>
        <taxon>Brachyura</taxon>
        <taxon>Eubrachyura</taxon>
        <taxon>Majoidea</taxon>
        <taxon>Majidae</taxon>
        <taxon>Chionoecetes</taxon>
    </lineage>
</organism>
<keyword evidence="2" id="KW-1185">Reference proteome</keyword>
<protein>
    <submittedName>
        <fullName evidence="1">Uncharacterized protein</fullName>
    </submittedName>
</protein>
<accession>A0A8J4YF90</accession>
<comment type="caution">
    <text evidence="1">The sequence shown here is derived from an EMBL/GenBank/DDBJ whole genome shotgun (WGS) entry which is preliminary data.</text>
</comment>
<dbReference type="AlphaFoldDB" id="A0A8J4YF90"/>
<evidence type="ECO:0000313" key="1">
    <source>
        <dbReference type="EMBL" id="KAG0725473.1"/>
    </source>
</evidence>
<evidence type="ECO:0000313" key="2">
    <source>
        <dbReference type="Proteomes" id="UP000770661"/>
    </source>
</evidence>
<proteinExistence type="predicted"/>
<sequence length="320" mass="35843">MVLPPMIAQYKALQIRTRLLSVEEELRVVLSKIRPRISQIRKGNKPSVTLKINERQSRTRTGRRAAGRREYTGYLGRGTRVNLGRGTRATSGVSTRVYLGVSTVFRLECQNLHNIRQAASGDPVEGEARFIGSVSSDSQPGFRGTLGFRRPSPGVPRETYFPSLSSDTYDWVRNPFTEFSPSTENLLSLQEEEELSELQCDRTLHGLPRAWVHGFLGVSTRLLGREYTGYLRREYTGSLLGVSNHWEPLPRREYTGYLGRGTRVTSAIQITGSVQRGTRECLISGIPFALHIKNMRIFTIVPTATSAHYGTLPPCLVTTT</sequence>
<dbReference type="EMBL" id="JACEEZ010005613">
    <property type="protein sequence ID" value="KAG0725473.1"/>
    <property type="molecule type" value="Genomic_DNA"/>
</dbReference>
<name>A0A8J4YF90_CHIOP</name>
<reference evidence="1" key="1">
    <citation type="submission" date="2020-07" db="EMBL/GenBank/DDBJ databases">
        <title>The High-quality genome of the commercially important snow crab, Chionoecetes opilio.</title>
        <authorList>
            <person name="Jeong J.-H."/>
            <person name="Ryu S."/>
        </authorList>
    </citation>
    <scope>NUCLEOTIDE SEQUENCE</scope>
    <source>
        <strain evidence="1">MADBK_172401_WGS</strain>
        <tissue evidence="1">Digestive gland</tissue>
    </source>
</reference>
<dbReference type="Proteomes" id="UP000770661">
    <property type="component" value="Unassembled WGS sequence"/>
</dbReference>
<gene>
    <name evidence="1" type="ORF">GWK47_038584</name>
</gene>